<dbReference type="Proteomes" id="UP000218231">
    <property type="component" value="Unassembled WGS sequence"/>
</dbReference>
<protein>
    <submittedName>
        <fullName evidence="1">Uncharacterized protein</fullName>
    </submittedName>
</protein>
<reference evidence="1 2" key="1">
    <citation type="journal article" date="2017" name="Curr. Biol.">
        <title>Genome architecture and evolution of a unichromosomal asexual nematode.</title>
        <authorList>
            <person name="Fradin H."/>
            <person name="Zegar C."/>
            <person name="Gutwein M."/>
            <person name="Lucas J."/>
            <person name="Kovtun M."/>
            <person name="Corcoran D."/>
            <person name="Baugh L.R."/>
            <person name="Kiontke K."/>
            <person name="Gunsalus K."/>
            <person name="Fitch D.H."/>
            <person name="Piano F."/>
        </authorList>
    </citation>
    <scope>NUCLEOTIDE SEQUENCE [LARGE SCALE GENOMIC DNA]</scope>
    <source>
        <strain evidence="1">PF1309</strain>
    </source>
</reference>
<keyword evidence="2" id="KW-1185">Reference proteome</keyword>
<comment type="caution">
    <text evidence="1">The sequence shown here is derived from an EMBL/GenBank/DDBJ whole genome shotgun (WGS) entry which is preliminary data.</text>
</comment>
<accession>A0A2A2LMG6</accession>
<evidence type="ECO:0000313" key="1">
    <source>
        <dbReference type="EMBL" id="PAV87328.1"/>
    </source>
</evidence>
<gene>
    <name evidence="1" type="ORF">WR25_12038</name>
</gene>
<dbReference type="AlphaFoldDB" id="A0A2A2LMG6"/>
<dbReference type="EMBL" id="LIAE01006579">
    <property type="protein sequence ID" value="PAV87328.1"/>
    <property type="molecule type" value="Genomic_DNA"/>
</dbReference>
<organism evidence="1 2">
    <name type="scientific">Diploscapter pachys</name>
    <dbReference type="NCBI Taxonomy" id="2018661"/>
    <lineage>
        <taxon>Eukaryota</taxon>
        <taxon>Metazoa</taxon>
        <taxon>Ecdysozoa</taxon>
        <taxon>Nematoda</taxon>
        <taxon>Chromadorea</taxon>
        <taxon>Rhabditida</taxon>
        <taxon>Rhabditina</taxon>
        <taxon>Rhabditomorpha</taxon>
        <taxon>Rhabditoidea</taxon>
        <taxon>Rhabditidae</taxon>
        <taxon>Diploscapter</taxon>
    </lineage>
</organism>
<proteinExistence type="predicted"/>
<name>A0A2A2LMG6_9BILA</name>
<evidence type="ECO:0000313" key="2">
    <source>
        <dbReference type="Proteomes" id="UP000218231"/>
    </source>
</evidence>
<sequence>MVREVAIMGEKKSQELENPKLVEQVEGENYSEPMTVGCVISPSTFPAGGVSPTRAANFSAIDRLLNEAAVSSSVPDSFLAVEFPEVGDAADGRLAKV</sequence>